<feature type="region of interest" description="Disordered" evidence="1">
    <location>
        <begin position="28"/>
        <end position="58"/>
    </location>
</feature>
<gene>
    <name evidence="2" type="ORF">EXE59_16410</name>
</gene>
<proteinExistence type="predicted"/>
<reference evidence="2 3" key="1">
    <citation type="submission" date="2019-04" db="EMBL/GenBank/DDBJ databases">
        <title>Three New Species of Nocardioides, Nocardioides euryhalodurans sp. nov., Nocardioides seonyuensis sp. nov. and Nocardioides eburneoflavus sp. nov. Isolated from Soil.</title>
        <authorList>
            <person name="Roh S.G."/>
            <person name="Lee C."/>
            <person name="Kim M.-K."/>
            <person name="Kim S.B."/>
        </authorList>
    </citation>
    <scope>NUCLEOTIDE SEQUENCE [LARGE SCALE GENOMIC DNA]</scope>
    <source>
        <strain evidence="2 3">MMS17-SY213</strain>
    </source>
</reference>
<evidence type="ECO:0000313" key="3">
    <source>
        <dbReference type="Proteomes" id="UP000297496"/>
    </source>
</evidence>
<evidence type="ECO:0000313" key="2">
    <source>
        <dbReference type="EMBL" id="TGN65367.1"/>
    </source>
</evidence>
<evidence type="ECO:0000256" key="1">
    <source>
        <dbReference type="SAM" id="MobiDB-lite"/>
    </source>
</evidence>
<dbReference type="AlphaFoldDB" id="A0A4Z1CHY2"/>
<sequence length="114" mass="12539">MGEDDDTRTPRGIGGRCSRACFTTPGAGAVRRDRGANSMARCSSARRPHTMPSRQSPERWRLTDVVGLAAHVDAFDVEHETADDVLVEFDDERLGQDVRFRELRSALLEGAIPG</sequence>
<organism evidence="2 3">
    <name type="scientific">Nocardioides eburneiflavus</name>
    <dbReference type="NCBI Taxonomy" id="2518372"/>
    <lineage>
        <taxon>Bacteria</taxon>
        <taxon>Bacillati</taxon>
        <taxon>Actinomycetota</taxon>
        <taxon>Actinomycetes</taxon>
        <taxon>Propionibacteriales</taxon>
        <taxon>Nocardioidaceae</taxon>
        <taxon>Nocardioides</taxon>
    </lineage>
</organism>
<comment type="caution">
    <text evidence="2">The sequence shown here is derived from an EMBL/GenBank/DDBJ whole genome shotgun (WGS) entry which is preliminary data.</text>
</comment>
<keyword evidence="3" id="KW-1185">Reference proteome</keyword>
<protein>
    <submittedName>
        <fullName evidence="2">Uncharacterized protein</fullName>
    </submittedName>
</protein>
<dbReference type="Proteomes" id="UP000297496">
    <property type="component" value="Unassembled WGS sequence"/>
</dbReference>
<accession>A0A4Z1CHY2</accession>
<dbReference type="OrthoDB" id="9796770at2"/>
<name>A0A4Z1CHY2_9ACTN</name>
<dbReference type="EMBL" id="SRRO01000001">
    <property type="protein sequence ID" value="TGN65367.1"/>
    <property type="molecule type" value="Genomic_DNA"/>
</dbReference>
<dbReference type="RefSeq" id="WP_135839864.1">
    <property type="nucleotide sequence ID" value="NZ_SRRO01000001.1"/>
</dbReference>